<dbReference type="GO" id="GO:0046872">
    <property type="term" value="F:metal ion binding"/>
    <property type="evidence" value="ECO:0007669"/>
    <property type="project" value="UniProtKB-KW"/>
</dbReference>
<name>U4KRJ8_9MOLU</name>
<dbReference type="SUPFAM" id="SSF56281">
    <property type="entry name" value="Metallo-hydrolase/oxidoreductase"/>
    <property type="match status" value="1"/>
</dbReference>
<keyword evidence="4" id="KW-0479">Metal-binding</keyword>
<dbReference type="InterPro" id="IPR004613">
    <property type="entry name" value="RNase_J"/>
</dbReference>
<evidence type="ECO:0000256" key="7">
    <source>
        <dbReference type="ARBA" id="ARBA00022839"/>
    </source>
</evidence>
<evidence type="ECO:0000313" key="10">
    <source>
        <dbReference type="EMBL" id="CCV65808.1"/>
    </source>
</evidence>
<dbReference type="Proteomes" id="UP000032737">
    <property type="component" value="Chromosome"/>
</dbReference>
<dbReference type="GO" id="GO:0004527">
    <property type="term" value="F:exonuclease activity"/>
    <property type="evidence" value="ECO:0007669"/>
    <property type="project" value="UniProtKB-KW"/>
</dbReference>
<dbReference type="Pfam" id="PF00753">
    <property type="entry name" value="Lactamase_B"/>
    <property type="match status" value="1"/>
</dbReference>
<dbReference type="AlphaFoldDB" id="U4KRJ8"/>
<evidence type="ECO:0000256" key="6">
    <source>
        <dbReference type="ARBA" id="ARBA00022833"/>
    </source>
</evidence>
<keyword evidence="6" id="KW-0862">Zinc</keyword>
<dbReference type="SMART" id="SM00849">
    <property type="entry name" value="Lactamase_B"/>
    <property type="match status" value="1"/>
</dbReference>
<dbReference type="KEGG" id="abra:BN85307870"/>
<dbReference type="CDD" id="cd07714">
    <property type="entry name" value="RNaseJ_MBL-fold"/>
    <property type="match status" value="1"/>
</dbReference>
<protein>
    <submittedName>
        <fullName evidence="10">Metallo-beta-lactamase family protein</fullName>
    </submittedName>
</protein>
<dbReference type="Pfam" id="PF07521">
    <property type="entry name" value="RMMBL"/>
    <property type="match status" value="1"/>
</dbReference>
<keyword evidence="1" id="KW-0963">Cytoplasm</keyword>
<dbReference type="Gene3D" id="3.10.20.580">
    <property type="match status" value="1"/>
</dbReference>
<evidence type="ECO:0000259" key="9">
    <source>
        <dbReference type="SMART" id="SM00849"/>
    </source>
</evidence>
<feature type="domain" description="Metallo-beta-lactamase" evidence="9">
    <location>
        <begin position="16"/>
        <end position="190"/>
    </location>
</feature>
<dbReference type="RefSeq" id="WP_030004671.1">
    <property type="nucleotide sequence ID" value="NC_022549.1"/>
</dbReference>
<keyword evidence="7" id="KW-0269">Exonuclease</keyword>
<dbReference type="Gene3D" id="3.40.50.10710">
    <property type="entry name" value="Metallo-hydrolase/oxidoreductase"/>
    <property type="match status" value="1"/>
</dbReference>
<dbReference type="InterPro" id="IPR041636">
    <property type="entry name" value="RNase_J_C"/>
</dbReference>
<dbReference type="GO" id="GO:0003723">
    <property type="term" value="F:RNA binding"/>
    <property type="evidence" value="ECO:0007669"/>
    <property type="project" value="UniProtKB-KW"/>
</dbReference>
<evidence type="ECO:0000256" key="5">
    <source>
        <dbReference type="ARBA" id="ARBA00022801"/>
    </source>
</evidence>
<dbReference type="EMBL" id="FO681348">
    <property type="protein sequence ID" value="CCV65808.1"/>
    <property type="molecule type" value="Genomic_DNA"/>
</dbReference>
<evidence type="ECO:0000256" key="2">
    <source>
        <dbReference type="ARBA" id="ARBA00022552"/>
    </source>
</evidence>
<dbReference type="HOGENOM" id="CLU_008727_3_1_14"/>
<organism evidence="10 11">
    <name type="scientific">Acholeplasma brassicae</name>
    <dbReference type="NCBI Taxonomy" id="61635"/>
    <lineage>
        <taxon>Bacteria</taxon>
        <taxon>Bacillati</taxon>
        <taxon>Mycoplasmatota</taxon>
        <taxon>Mollicutes</taxon>
        <taxon>Acholeplasmatales</taxon>
        <taxon>Acholeplasmataceae</taxon>
        <taxon>Acholeplasma</taxon>
    </lineage>
</organism>
<dbReference type="InterPro" id="IPR036866">
    <property type="entry name" value="RibonucZ/Hydroxyglut_hydro"/>
</dbReference>
<dbReference type="Pfam" id="PF17770">
    <property type="entry name" value="RNase_J_C"/>
    <property type="match status" value="1"/>
</dbReference>
<reference evidence="10 11" key="1">
    <citation type="journal article" date="2013" name="J. Mol. Microbiol. Biotechnol.">
        <title>Analysis of the Complete Genomes of Acholeplasma brassicae , A. palmae and A. laidlawii and Their Comparison to the Obligate Parasites from ' Candidatus Phytoplasma'.</title>
        <authorList>
            <person name="Kube M."/>
            <person name="Siewert C."/>
            <person name="Migdoll A.M."/>
            <person name="Duduk B."/>
            <person name="Holz S."/>
            <person name="Rabus R."/>
            <person name="Seemuller E."/>
            <person name="Mitrovic J."/>
            <person name="Muller I."/>
            <person name="Buttner C."/>
            <person name="Reinhardt R."/>
        </authorList>
    </citation>
    <scope>NUCLEOTIDE SEQUENCE [LARGE SCALE GENOMIC DNA]</scope>
    <source>
        <strain evidence="11">0502</strain>
    </source>
</reference>
<dbReference type="PANTHER" id="PTHR43694">
    <property type="entry name" value="RIBONUCLEASE J"/>
    <property type="match status" value="1"/>
</dbReference>
<dbReference type="GO" id="GO:0006364">
    <property type="term" value="P:rRNA processing"/>
    <property type="evidence" value="ECO:0007669"/>
    <property type="project" value="UniProtKB-KW"/>
</dbReference>
<gene>
    <name evidence="10" type="ORF">BN85307870</name>
</gene>
<dbReference type="InterPro" id="IPR011108">
    <property type="entry name" value="RMMBL"/>
</dbReference>
<keyword evidence="3" id="KW-0540">Nuclease</keyword>
<accession>U4KRJ8</accession>
<keyword evidence="11" id="KW-1185">Reference proteome</keyword>
<dbReference type="Gene3D" id="3.60.15.10">
    <property type="entry name" value="Ribonuclease Z/Hydroxyacylglutathione hydrolase-like"/>
    <property type="match status" value="1"/>
</dbReference>
<evidence type="ECO:0000256" key="8">
    <source>
        <dbReference type="ARBA" id="ARBA00022884"/>
    </source>
</evidence>
<proteinExistence type="predicted"/>
<dbReference type="InterPro" id="IPR042173">
    <property type="entry name" value="RNase_J_2"/>
</dbReference>
<dbReference type="Pfam" id="PF22505">
    <property type="entry name" value="RNase_J_b_CASP"/>
    <property type="match status" value="1"/>
</dbReference>
<evidence type="ECO:0000256" key="1">
    <source>
        <dbReference type="ARBA" id="ARBA00022490"/>
    </source>
</evidence>
<keyword evidence="5" id="KW-0378">Hydrolase</keyword>
<dbReference type="PANTHER" id="PTHR43694:SF4">
    <property type="entry name" value="RIBONUCLEASE J 2"/>
    <property type="match status" value="1"/>
</dbReference>
<evidence type="ECO:0000313" key="11">
    <source>
        <dbReference type="Proteomes" id="UP000032737"/>
    </source>
</evidence>
<evidence type="ECO:0000256" key="4">
    <source>
        <dbReference type="ARBA" id="ARBA00022723"/>
    </source>
</evidence>
<evidence type="ECO:0000256" key="3">
    <source>
        <dbReference type="ARBA" id="ARBA00022722"/>
    </source>
</evidence>
<dbReference type="OrthoDB" id="9758375at2"/>
<dbReference type="NCBIfam" id="TIGR00649">
    <property type="entry name" value="MG423"/>
    <property type="match status" value="1"/>
</dbReference>
<keyword evidence="8" id="KW-0694">RNA-binding</keyword>
<dbReference type="InterPro" id="IPR001279">
    <property type="entry name" value="Metallo-B-lactamas"/>
</dbReference>
<dbReference type="STRING" id="61635.BN85307870"/>
<sequence>MSQIKIYALGGLGENGKNMYCVDVDNQLFIIDAGIKYPTSELFGVDEIVPDYKVLLEQKNKIKGFFMTHGHEDHIGALPHILNEINVPIYATNFTMELIKDNLKEEGFDLDTLKLNVIDQNSIIKFNNVKITFFTTTHSIPESVGIAILTQEGSIIYTSDYTFDQSADPRYQTDFRKINELSEKKVLCLMTESLGSGLVLNGSVNKSLEREISTAMSNAEGRIIVSLFSSDLQKIQKVIDIAHKLKKKIAIIGRRAQRIVDIAIEMEYLNIPKESLIALRYIDDKNQNDDKDIVALVTGNRHEPFYMLQRMCKKVDRLIHINERDTVIVVASPIPGTEKMAARTLDTLYRTDASIKVIDKKLLSTSHATADEIKMMMNMLKPKYIMPVIGEYRMQHAVMKLACDMGYQQNDVFLMDNGDVLDFKDGNPVLLKNKIKSGDILIDGSAIGDVNDIVIRDRELLSEDGVLLLIANINPRSKRILGDIEIVTKGFVYVKESEELLNGVKEVFMKASEKHLKGKYINWNDLKTSIREDVNKFLYKETKRSPITIPVIIATEV</sequence>
<dbReference type="InterPro" id="IPR055132">
    <property type="entry name" value="RNase_J_b_CASP"/>
</dbReference>
<keyword evidence="2" id="KW-0698">rRNA processing</keyword>